<keyword evidence="12" id="KW-1185">Reference proteome</keyword>
<evidence type="ECO:0000313" key="11">
    <source>
        <dbReference type="EMBL" id="KAJ5716367.1"/>
    </source>
</evidence>
<dbReference type="GO" id="GO:0043386">
    <property type="term" value="P:mycotoxin biosynthetic process"/>
    <property type="evidence" value="ECO:0007669"/>
    <property type="project" value="UniProtKB-ARBA"/>
</dbReference>
<name>A0AAD6MTQ2_9EURO</name>
<keyword evidence="5 9" id="KW-0560">Oxidoreductase</keyword>
<dbReference type="AlphaFoldDB" id="A0AAD6MTQ2"/>
<keyword evidence="4 8" id="KW-0479">Metal-binding</keyword>
<evidence type="ECO:0000256" key="9">
    <source>
        <dbReference type="RuleBase" id="RU000461"/>
    </source>
</evidence>
<dbReference type="Pfam" id="PF00067">
    <property type="entry name" value="p450"/>
    <property type="match status" value="1"/>
</dbReference>
<keyword evidence="10" id="KW-0472">Membrane</keyword>
<dbReference type="GO" id="GO:0005506">
    <property type="term" value="F:iron ion binding"/>
    <property type="evidence" value="ECO:0007669"/>
    <property type="project" value="InterPro"/>
</dbReference>
<evidence type="ECO:0008006" key="13">
    <source>
        <dbReference type="Google" id="ProtNLM"/>
    </source>
</evidence>
<sequence length="500" mass="57069">MFPTPVLTGVYGILILLVMRMIYRVYFHPLRHIPGPKLAAATSIYEFYFDVIKGGMFVWEIERLHKIYGPIIRISPREIHIKDVEFFEEIYAPASRPREKDWNFVRQYDVDGTAFTSVSADAHRECRTPLNKFFSKSAITKIEPTIQKHLDVLCGHITSAFRAGRVVNIDSGFAGLTADVIYEYMLGYHSGNLDTEDFNKHVRDGLNGILQWSHLNFFFPIMPKIMKRIPLSILRAMIPILYDVEEMKSRIRGCVLGFLSESTDTTKDVPVMKSVIDQLPGRLRGPGRLTDETFTILNAATETTSRALSVAFFHIISNESIKLRIREEIQPLMPAPDSQPTWDELKQLPFLSGVVSECIRMSTGVASRSPRVAPHEALVYGEFTIPPGTPVSETIHFILHDPEIFPEPHSFNPERWISAAENGERLDRYLVSFSRGTRSCLGMNLAYAELYMIIARLVREFDFTNNTTWKGLEFAREFMVPYPEEGTTKYKVKVDALISE</sequence>
<organism evidence="11 12">
    <name type="scientific">Penicillium malachiteum</name>
    <dbReference type="NCBI Taxonomy" id="1324776"/>
    <lineage>
        <taxon>Eukaryota</taxon>
        <taxon>Fungi</taxon>
        <taxon>Dikarya</taxon>
        <taxon>Ascomycota</taxon>
        <taxon>Pezizomycotina</taxon>
        <taxon>Eurotiomycetes</taxon>
        <taxon>Eurotiomycetidae</taxon>
        <taxon>Eurotiales</taxon>
        <taxon>Aspergillaceae</taxon>
        <taxon>Penicillium</taxon>
    </lineage>
</organism>
<evidence type="ECO:0000256" key="1">
    <source>
        <dbReference type="ARBA" id="ARBA00001971"/>
    </source>
</evidence>
<dbReference type="EMBL" id="JAQJAN010000012">
    <property type="protein sequence ID" value="KAJ5716367.1"/>
    <property type="molecule type" value="Genomic_DNA"/>
</dbReference>
<comment type="similarity">
    <text evidence="2 9">Belongs to the cytochrome P450 family.</text>
</comment>
<keyword evidence="10" id="KW-0812">Transmembrane</keyword>
<dbReference type="PRINTS" id="PR00463">
    <property type="entry name" value="EP450I"/>
</dbReference>
<feature type="transmembrane region" description="Helical" evidence="10">
    <location>
        <begin position="6"/>
        <end position="23"/>
    </location>
</feature>
<dbReference type="InterPro" id="IPR002401">
    <property type="entry name" value="Cyt_P450_E_grp-I"/>
</dbReference>
<comment type="cofactor">
    <cofactor evidence="1 8">
        <name>heme</name>
        <dbReference type="ChEBI" id="CHEBI:30413"/>
    </cofactor>
</comment>
<reference evidence="11" key="1">
    <citation type="journal article" date="2023" name="IMA Fungus">
        <title>Comparative genomic study of the Penicillium genus elucidates a diverse pangenome and 15 lateral gene transfer events.</title>
        <authorList>
            <person name="Petersen C."/>
            <person name="Sorensen T."/>
            <person name="Nielsen M.R."/>
            <person name="Sondergaard T.E."/>
            <person name="Sorensen J.L."/>
            <person name="Fitzpatrick D.A."/>
            <person name="Frisvad J.C."/>
            <person name="Nielsen K.L."/>
        </authorList>
    </citation>
    <scope>NUCLEOTIDE SEQUENCE</scope>
    <source>
        <strain evidence="11">IBT 17514</strain>
    </source>
</reference>
<evidence type="ECO:0000256" key="7">
    <source>
        <dbReference type="ARBA" id="ARBA00023033"/>
    </source>
</evidence>
<dbReference type="PROSITE" id="PS00086">
    <property type="entry name" value="CYTOCHROME_P450"/>
    <property type="match status" value="1"/>
</dbReference>
<keyword evidence="3 8" id="KW-0349">Heme</keyword>
<comment type="caution">
    <text evidence="11">The sequence shown here is derived from an EMBL/GenBank/DDBJ whole genome shotgun (WGS) entry which is preliminary data.</text>
</comment>
<dbReference type="InterPro" id="IPR017972">
    <property type="entry name" value="Cyt_P450_CS"/>
</dbReference>
<keyword evidence="6 8" id="KW-0408">Iron</keyword>
<gene>
    <name evidence="11" type="ORF">N7493_008278</name>
</gene>
<evidence type="ECO:0000256" key="4">
    <source>
        <dbReference type="ARBA" id="ARBA00022723"/>
    </source>
</evidence>
<dbReference type="InterPro" id="IPR036396">
    <property type="entry name" value="Cyt_P450_sf"/>
</dbReference>
<protein>
    <recommendedName>
        <fullName evidence="13">Cytochrome P450</fullName>
    </recommendedName>
</protein>
<evidence type="ECO:0000313" key="12">
    <source>
        <dbReference type="Proteomes" id="UP001215712"/>
    </source>
</evidence>
<accession>A0AAD6MTQ2</accession>
<dbReference type="InterPro" id="IPR050121">
    <property type="entry name" value="Cytochrome_P450_monoxygenase"/>
</dbReference>
<keyword evidence="10" id="KW-1133">Transmembrane helix</keyword>
<dbReference type="SUPFAM" id="SSF48264">
    <property type="entry name" value="Cytochrome P450"/>
    <property type="match status" value="1"/>
</dbReference>
<proteinExistence type="inferred from homology"/>
<feature type="binding site" description="axial binding residue" evidence="8">
    <location>
        <position position="440"/>
    </location>
    <ligand>
        <name>heme</name>
        <dbReference type="ChEBI" id="CHEBI:30413"/>
    </ligand>
    <ligandPart>
        <name>Fe</name>
        <dbReference type="ChEBI" id="CHEBI:18248"/>
    </ligandPart>
</feature>
<evidence type="ECO:0000256" key="6">
    <source>
        <dbReference type="ARBA" id="ARBA00023004"/>
    </source>
</evidence>
<dbReference type="PANTHER" id="PTHR24305">
    <property type="entry name" value="CYTOCHROME P450"/>
    <property type="match status" value="1"/>
</dbReference>
<evidence type="ECO:0000256" key="3">
    <source>
        <dbReference type="ARBA" id="ARBA00022617"/>
    </source>
</evidence>
<dbReference type="GO" id="GO:0020037">
    <property type="term" value="F:heme binding"/>
    <property type="evidence" value="ECO:0007669"/>
    <property type="project" value="InterPro"/>
</dbReference>
<dbReference type="GO" id="GO:0004497">
    <property type="term" value="F:monooxygenase activity"/>
    <property type="evidence" value="ECO:0007669"/>
    <property type="project" value="UniProtKB-KW"/>
</dbReference>
<dbReference type="PRINTS" id="PR00385">
    <property type="entry name" value="P450"/>
</dbReference>
<dbReference type="PANTHER" id="PTHR24305:SF157">
    <property type="entry name" value="N-ACETYLTRYPTOPHAN 6-HYDROXYLASE IVOC-RELATED"/>
    <property type="match status" value="1"/>
</dbReference>
<dbReference type="Proteomes" id="UP001215712">
    <property type="component" value="Unassembled WGS sequence"/>
</dbReference>
<dbReference type="Gene3D" id="1.10.630.10">
    <property type="entry name" value="Cytochrome P450"/>
    <property type="match status" value="1"/>
</dbReference>
<evidence type="ECO:0000256" key="10">
    <source>
        <dbReference type="SAM" id="Phobius"/>
    </source>
</evidence>
<reference evidence="11" key="2">
    <citation type="submission" date="2023-01" db="EMBL/GenBank/DDBJ databases">
        <authorList>
            <person name="Petersen C."/>
        </authorList>
    </citation>
    <scope>NUCLEOTIDE SEQUENCE</scope>
    <source>
        <strain evidence="11">IBT 17514</strain>
    </source>
</reference>
<dbReference type="GO" id="GO:0016705">
    <property type="term" value="F:oxidoreductase activity, acting on paired donors, with incorporation or reduction of molecular oxygen"/>
    <property type="evidence" value="ECO:0007669"/>
    <property type="project" value="InterPro"/>
</dbReference>
<evidence type="ECO:0000256" key="8">
    <source>
        <dbReference type="PIRSR" id="PIRSR602401-1"/>
    </source>
</evidence>
<evidence type="ECO:0000256" key="2">
    <source>
        <dbReference type="ARBA" id="ARBA00010617"/>
    </source>
</evidence>
<dbReference type="InterPro" id="IPR001128">
    <property type="entry name" value="Cyt_P450"/>
</dbReference>
<evidence type="ECO:0000256" key="5">
    <source>
        <dbReference type="ARBA" id="ARBA00023002"/>
    </source>
</evidence>
<keyword evidence="7 9" id="KW-0503">Monooxygenase</keyword>
<dbReference type="CDD" id="cd11062">
    <property type="entry name" value="CYP58-like"/>
    <property type="match status" value="1"/>
</dbReference>